<dbReference type="EMBL" id="JACHJK010000003">
    <property type="protein sequence ID" value="MBB5926891.1"/>
    <property type="molecule type" value="Genomic_DNA"/>
</dbReference>
<dbReference type="AlphaFoldDB" id="A0A7W9PS64"/>
<name>A0A7W9PS64_9ACTN</name>
<gene>
    <name evidence="1" type="ORF">FHS34_002347</name>
</gene>
<keyword evidence="2" id="KW-1185">Reference proteome</keyword>
<sequence length="144" mass="15330">MGSVVVGVVGTLLGVLIGGALQQLQARLTRRWQQEDAFSAAKQVAYSEYLRSISAGYGQAKSGQRNRSEDGRLYAVTAQIEILAGQRVAIEARELVERIIEAHSMIAAGAGDEQAGVPEIDRDRHAVIELFKSDLGLGAAGPRG</sequence>
<comment type="caution">
    <text evidence="1">The sequence shown here is derived from an EMBL/GenBank/DDBJ whole genome shotgun (WGS) entry which is preliminary data.</text>
</comment>
<proteinExistence type="predicted"/>
<evidence type="ECO:0000313" key="1">
    <source>
        <dbReference type="EMBL" id="MBB5926891.1"/>
    </source>
</evidence>
<dbReference type="RefSeq" id="WP_184963882.1">
    <property type="nucleotide sequence ID" value="NZ_BAAAWF010000008.1"/>
</dbReference>
<reference evidence="1 2" key="1">
    <citation type="submission" date="2020-08" db="EMBL/GenBank/DDBJ databases">
        <title>Genomic Encyclopedia of Type Strains, Phase III (KMG-III): the genomes of soil and plant-associated and newly described type strains.</title>
        <authorList>
            <person name="Whitman W."/>
        </authorList>
    </citation>
    <scope>NUCLEOTIDE SEQUENCE [LARGE SCALE GENOMIC DNA]</scope>
    <source>
        <strain evidence="1 2">CECT 3313</strain>
    </source>
</reference>
<protein>
    <submittedName>
        <fullName evidence="1">Uncharacterized protein YqjF (DUF2071 family)</fullName>
    </submittedName>
</protein>
<dbReference type="Proteomes" id="UP000585836">
    <property type="component" value="Unassembled WGS sequence"/>
</dbReference>
<accession>A0A7W9PS64</accession>
<organism evidence="1 2">
    <name type="scientific">Streptomyces echinatus</name>
    <dbReference type="NCBI Taxonomy" id="67293"/>
    <lineage>
        <taxon>Bacteria</taxon>
        <taxon>Bacillati</taxon>
        <taxon>Actinomycetota</taxon>
        <taxon>Actinomycetes</taxon>
        <taxon>Kitasatosporales</taxon>
        <taxon>Streptomycetaceae</taxon>
        <taxon>Streptomyces</taxon>
    </lineage>
</organism>
<evidence type="ECO:0000313" key="2">
    <source>
        <dbReference type="Proteomes" id="UP000585836"/>
    </source>
</evidence>